<evidence type="ECO:0000313" key="2">
    <source>
        <dbReference type="Proteomes" id="UP001159427"/>
    </source>
</evidence>
<sequence>MHSSRLGKSSKWYNEKRFKKVMALNRKEESLLQQKLDQIQREESFLQREYESKIVKTAQALNARESDGRKISSTTARGRCELSFRGKSSSPLFMKLPNPEILKRRRHTVAGLPSIINKASEGETKSYFTKASDSDVLSAINNSFKFMSIACESKPRLTASPKAVTLPEISFPSAHAPYGSHISKVCNKAALMRRRHSDVTSLRHRFKRLGSEDRHSSLGNILENSK</sequence>
<evidence type="ECO:0000313" key="1">
    <source>
        <dbReference type="EMBL" id="CAH3153496.1"/>
    </source>
</evidence>
<protein>
    <submittedName>
        <fullName evidence="1">Uncharacterized protein</fullName>
    </submittedName>
</protein>
<dbReference type="EMBL" id="CALNXI010001057">
    <property type="protein sequence ID" value="CAH3153496.1"/>
    <property type="molecule type" value="Genomic_DNA"/>
</dbReference>
<accession>A0ABN8PYG3</accession>
<organism evidence="1 2">
    <name type="scientific">Porites evermanni</name>
    <dbReference type="NCBI Taxonomy" id="104178"/>
    <lineage>
        <taxon>Eukaryota</taxon>
        <taxon>Metazoa</taxon>
        <taxon>Cnidaria</taxon>
        <taxon>Anthozoa</taxon>
        <taxon>Hexacorallia</taxon>
        <taxon>Scleractinia</taxon>
        <taxon>Fungiina</taxon>
        <taxon>Poritidae</taxon>
        <taxon>Porites</taxon>
    </lineage>
</organism>
<comment type="caution">
    <text evidence="1">The sequence shown here is derived from an EMBL/GenBank/DDBJ whole genome shotgun (WGS) entry which is preliminary data.</text>
</comment>
<proteinExistence type="predicted"/>
<reference evidence="1 2" key="1">
    <citation type="submission" date="2022-05" db="EMBL/GenBank/DDBJ databases">
        <authorList>
            <consortium name="Genoscope - CEA"/>
            <person name="William W."/>
        </authorList>
    </citation>
    <scope>NUCLEOTIDE SEQUENCE [LARGE SCALE GENOMIC DNA]</scope>
</reference>
<keyword evidence="2" id="KW-1185">Reference proteome</keyword>
<gene>
    <name evidence="1" type="ORF">PEVE_00001100</name>
</gene>
<name>A0ABN8PYG3_9CNID</name>
<dbReference type="Proteomes" id="UP001159427">
    <property type="component" value="Unassembled WGS sequence"/>
</dbReference>